<dbReference type="Proteomes" id="UP000050794">
    <property type="component" value="Unassembled WGS sequence"/>
</dbReference>
<protein>
    <submittedName>
        <fullName evidence="3">Peptidase A2 domain-containing protein</fullName>
    </submittedName>
</protein>
<evidence type="ECO:0000313" key="3">
    <source>
        <dbReference type="WBParaSite" id="TCNE_0001339801-mRNA-1"/>
    </source>
</evidence>
<reference evidence="3" key="1">
    <citation type="submission" date="2016-06" db="UniProtKB">
        <authorList>
            <consortium name="WormBaseParasite"/>
        </authorList>
    </citation>
    <scope>IDENTIFICATION</scope>
</reference>
<dbReference type="AlphaFoldDB" id="A0A183UY28"/>
<name>A0A183UY28_TOXCA</name>
<sequence length="71" mass="8021">MRLDTGAHVTLLRVKDWIKINYPKCLPPPVKLRSANNKDIKFVHISSATPISLDKEEEEPAALRIHSPCFA</sequence>
<gene>
    <name evidence="1" type="ORF">TCNE_LOCUS13398</name>
</gene>
<evidence type="ECO:0000313" key="2">
    <source>
        <dbReference type="Proteomes" id="UP000050794"/>
    </source>
</evidence>
<accession>A0A183UY28</accession>
<proteinExistence type="predicted"/>
<reference evidence="1 2" key="2">
    <citation type="submission" date="2018-11" db="EMBL/GenBank/DDBJ databases">
        <authorList>
            <consortium name="Pathogen Informatics"/>
        </authorList>
    </citation>
    <scope>NUCLEOTIDE SEQUENCE [LARGE SCALE GENOMIC DNA]</scope>
</reference>
<keyword evidence="2" id="KW-1185">Reference proteome</keyword>
<dbReference type="WBParaSite" id="TCNE_0001339801-mRNA-1">
    <property type="protein sequence ID" value="TCNE_0001339801-mRNA-1"/>
    <property type="gene ID" value="TCNE_0001339801"/>
</dbReference>
<dbReference type="EMBL" id="UYWY01021703">
    <property type="protein sequence ID" value="VDM44719.1"/>
    <property type="molecule type" value="Genomic_DNA"/>
</dbReference>
<organism evidence="2 3">
    <name type="scientific">Toxocara canis</name>
    <name type="common">Canine roundworm</name>
    <dbReference type="NCBI Taxonomy" id="6265"/>
    <lineage>
        <taxon>Eukaryota</taxon>
        <taxon>Metazoa</taxon>
        <taxon>Ecdysozoa</taxon>
        <taxon>Nematoda</taxon>
        <taxon>Chromadorea</taxon>
        <taxon>Rhabditida</taxon>
        <taxon>Spirurina</taxon>
        <taxon>Ascaridomorpha</taxon>
        <taxon>Ascaridoidea</taxon>
        <taxon>Toxocaridae</taxon>
        <taxon>Toxocara</taxon>
    </lineage>
</organism>
<evidence type="ECO:0000313" key="1">
    <source>
        <dbReference type="EMBL" id="VDM44719.1"/>
    </source>
</evidence>